<reference evidence="3" key="1">
    <citation type="journal article" date="2020" name="Cell">
        <title>Large-Scale Comparative Analyses of Tick Genomes Elucidate Their Genetic Diversity and Vector Capacities.</title>
        <authorList>
            <consortium name="Tick Genome and Microbiome Consortium (TIGMIC)"/>
            <person name="Jia N."/>
            <person name="Wang J."/>
            <person name="Shi W."/>
            <person name="Du L."/>
            <person name="Sun Y."/>
            <person name="Zhan W."/>
            <person name="Jiang J.F."/>
            <person name="Wang Q."/>
            <person name="Zhang B."/>
            <person name="Ji P."/>
            <person name="Bell-Sakyi L."/>
            <person name="Cui X.M."/>
            <person name="Yuan T.T."/>
            <person name="Jiang B.G."/>
            <person name="Yang W.F."/>
            <person name="Lam T.T."/>
            <person name="Chang Q.C."/>
            <person name="Ding S.J."/>
            <person name="Wang X.J."/>
            <person name="Zhu J.G."/>
            <person name="Ruan X.D."/>
            <person name="Zhao L."/>
            <person name="Wei J.T."/>
            <person name="Ye R.Z."/>
            <person name="Que T.C."/>
            <person name="Du C.H."/>
            <person name="Zhou Y.H."/>
            <person name="Cheng J.X."/>
            <person name="Dai P.F."/>
            <person name="Guo W.B."/>
            <person name="Han X.H."/>
            <person name="Huang E.J."/>
            <person name="Li L.F."/>
            <person name="Wei W."/>
            <person name="Gao Y.C."/>
            <person name="Liu J.Z."/>
            <person name="Shao H.Z."/>
            <person name="Wang X."/>
            <person name="Wang C.C."/>
            <person name="Yang T.C."/>
            <person name="Huo Q.B."/>
            <person name="Li W."/>
            <person name="Chen H.Y."/>
            <person name="Chen S.E."/>
            <person name="Zhou L.G."/>
            <person name="Ni X.B."/>
            <person name="Tian J.H."/>
            <person name="Sheng Y."/>
            <person name="Liu T."/>
            <person name="Pan Y.S."/>
            <person name="Xia L.Y."/>
            <person name="Li J."/>
            <person name="Zhao F."/>
            <person name="Cao W.C."/>
        </authorList>
    </citation>
    <scope>NUCLEOTIDE SEQUENCE</scope>
    <source>
        <strain evidence="3">Rsan-2018</strain>
    </source>
</reference>
<keyword evidence="4" id="KW-1185">Reference proteome</keyword>
<sequence length="145" mass="14927">MVHSWSLATLLVVLLVVCSVVRAPPPPKGGSSKSSGSSAKPAPPVQESTGFFDALKSASGQVQHASDKFPVSYNMAATRFQSWAQENKESVAKSAVDVFNFARTIFKPLEAEIAKNAPKVAAPKAAAPKAAAPKAAAPKGSGPKA</sequence>
<dbReference type="OrthoDB" id="6508249at2759"/>
<proteinExistence type="predicted"/>
<protein>
    <submittedName>
        <fullName evidence="3">Uncharacterized protein</fullName>
    </submittedName>
</protein>
<feature type="region of interest" description="Disordered" evidence="1">
    <location>
        <begin position="26"/>
        <end position="50"/>
    </location>
</feature>
<dbReference type="EMBL" id="JABSTV010001251">
    <property type="protein sequence ID" value="KAH7951168.1"/>
    <property type="molecule type" value="Genomic_DNA"/>
</dbReference>
<feature type="chain" id="PRO_5039220067" evidence="2">
    <location>
        <begin position="24"/>
        <end position="145"/>
    </location>
</feature>
<feature type="signal peptide" evidence="2">
    <location>
        <begin position="1"/>
        <end position="23"/>
    </location>
</feature>
<evidence type="ECO:0000313" key="4">
    <source>
        <dbReference type="Proteomes" id="UP000821837"/>
    </source>
</evidence>
<feature type="region of interest" description="Disordered" evidence="1">
    <location>
        <begin position="123"/>
        <end position="145"/>
    </location>
</feature>
<accession>A0A9D4PQS8</accession>
<evidence type="ECO:0000256" key="2">
    <source>
        <dbReference type="SAM" id="SignalP"/>
    </source>
</evidence>
<evidence type="ECO:0000313" key="3">
    <source>
        <dbReference type="EMBL" id="KAH7951168.1"/>
    </source>
</evidence>
<dbReference type="Proteomes" id="UP000821837">
    <property type="component" value="Chromosome 5"/>
</dbReference>
<comment type="caution">
    <text evidence="3">The sequence shown here is derived from an EMBL/GenBank/DDBJ whole genome shotgun (WGS) entry which is preliminary data.</text>
</comment>
<name>A0A9D4PQS8_RHISA</name>
<evidence type="ECO:0000256" key="1">
    <source>
        <dbReference type="SAM" id="MobiDB-lite"/>
    </source>
</evidence>
<organism evidence="3 4">
    <name type="scientific">Rhipicephalus sanguineus</name>
    <name type="common">Brown dog tick</name>
    <name type="synonym">Ixodes sanguineus</name>
    <dbReference type="NCBI Taxonomy" id="34632"/>
    <lineage>
        <taxon>Eukaryota</taxon>
        <taxon>Metazoa</taxon>
        <taxon>Ecdysozoa</taxon>
        <taxon>Arthropoda</taxon>
        <taxon>Chelicerata</taxon>
        <taxon>Arachnida</taxon>
        <taxon>Acari</taxon>
        <taxon>Parasitiformes</taxon>
        <taxon>Ixodida</taxon>
        <taxon>Ixodoidea</taxon>
        <taxon>Ixodidae</taxon>
        <taxon>Rhipicephalinae</taxon>
        <taxon>Rhipicephalus</taxon>
        <taxon>Rhipicephalus</taxon>
    </lineage>
</organism>
<reference evidence="3" key="2">
    <citation type="submission" date="2021-09" db="EMBL/GenBank/DDBJ databases">
        <authorList>
            <person name="Jia N."/>
            <person name="Wang J."/>
            <person name="Shi W."/>
            <person name="Du L."/>
            <person name="Sun Y."/>
            <person name="Zhan W."/>
            <person name="Jiang J."/>
            <person name="Wang Q."/>
            <person name="Zhang B."/>
            <person name="Ji P."/>
            <person name="Sakyi L.B."/>
            <person name="Cui X."/>
            <person name="Yuan T."/>
            <person name="Jiang B."/>
            <person name="Yang W."/>
            <person name="Lam T.T.-Y."/>
            <person name="Chang Q."/>
            <person name="Ding S."/>
            <person name="Wang X."/>
            <person name="Zhu J."/>
            <person name="Ruan X."/>
            <person name="Zhao L."/>
            <person name="Wei J."/>
            <person name="Que T."/>
            <person name="Du C."/>
            <person name="Cheng J."/>
            <person name="Dai P."/>
            <person name="Han X."/>
            <person name="Huang E."/>
            <person name="Gao Y."/>
            <person name="Liu J."/>
            <person name="Shao H."/>
            <person name="Ye R."/>
            <person name="Li L."/>
            <person name="Wei W."/>
            <person name="Wang X."/>
            <person name="Wang C."/>
            <person name="Huo Q."/>
            <person name="Li W."/>
            <person name="Guo W."/>
            <person name="Chen H."/>
            <person name="Chen S."/>
            <person name="Zhou L."/>
            <person name="Zhou L."/>
            <person name="Ni X."/>
            <person name="Tian J."/>
            <person name="Zhou Y."/>
            <person name="Sheng Y."/>
            <person name="Liu T."/>
            <person name="Pan Y."/>
            <person name="Xia L."/>
            <person name="Li J."/>
            <person name="Zhao F."/>
            <person name="Cao W."/>
        </authorList>
    </citation>
    <scope>NUCLEOTIDE SEQUENCE</scope>
    <source>
        <strain evidence="3">Rsan-2018</strain>
        <tissue evidence="3">Larvae</tissue>
    </source>
</reference>
<keyword evidence="2" id="KW-0732">Signal</keyword>
<gene>
    <name evidence="3" type="ORF">HPB52_005891</name>
</gene>
<feature type="compositionally biased region" description="Low complexity" evidence="1">
    <location>
        <begin position="29"/>
        <end position="40"/>
    </location>
</feature>
<dbReference type="AlphaFoldDB" id="A0A9D4PQS8"/>